<dbReference type="InterPro" id="IPR002048">
    <property type="entry name" value="EF_hand_dom"/>
</dbReference>
<name>A0A2K3NAT9_TRIPR</name>
<protein>
    <recommendedName>
        <fullName evidence="3">Calcineurin B-like protein</fullName>
    </recommendedName>
</protein>
<evidence type="ECO:0000256" key="2">
    <source>
        <dbReference type="ARBA" id="ARBA00023774"/>
    </source>
</evidence>
<evidence type="ECO:0000313" key="6">
    <source>
        <dbReference type="Proteomes" id="UP000236291"/>
    </source>
</evidence>
<dbReference type="Gene3D" id="1.10.238.10">
    <property type="entry name" value="EF-hand"/>
    <property type="match status" value="2"/>
</dbReference>
<keyword evidence="1 3" id="KW-0677">Repeat</keyword>
<feature type="domain" description="EF-hand" evidence="4">
    <location>
        <begin position="180"/>
        <end position="215"/>
    </location>
</feature>
<dbReference type="PRINTS" id="PR00450">
    <property type="entry name" value="RECOVERIN"/>
</dbReference>
<dbReference type="STRING" id="57577.A0A2K3NAT9"/>
<comment type="caution">
    <text evidence="5">The sequence shown here is derived from an EMBL/GenBank/DDBJ whole genome shotgun (WGS) entry which is preliminary data.</text>
</comment>
<evidence type="ECO:0000259" key="4">
    <source>
        <dbReference type="PROSITE" id="PS50222"/>
    </source>
</evidence>
<dbReference type="SMART" id="SM00054">
    <property type="entry name" value="EFh"/>
    <property type="match status" value="4"/>
</dbReference>
<dbReference type="PANTHER" id="PTHR23056:SF108">
    <property type="entry name" value="CALCINEURIN B-LIKE PROTEIN 5"/>
    <property type="match status" value="1"/>
</dbReference>
<feature type="domain" description="EF-hand" evidence="4">
    <location>
        <begin position="17"/>
        <end position="52"/>
    </location>
</feature>
<dbReference type="GO" id="GO:0005509">
    <property type="term" value="F:calcium ion binding"/>
    <property type="evidence" value="ECO:0007669"/>
    <property type="project" value="UniProtKB-UniRule"/>
</dbReference>
<evidence type="ECO:0000313" key="5">
    <source>
        <dbReference type="EMBL" id="PNY00130.1"/>
    </source>
</evidence>
<comment type="subunit">
    <text evidence="3">Homodimer. Interacts with CIPK.</text>
</comment>
<dbReference type="CDD" id="cd00051">
    <property type="entry name" value="EFh"/>
    <property type="match status" value="1"/>
</dbReference>
<dbReference type="Pfam" id="PF13202">
    <property type="entry name" value="EF-hand_5"/>
    <property type="match status" value="3"/>
</dbReference>
<reference evidence="5 6" key="2">
    <citation type="journal article" date="2017" name="Front. Plant Sci.">
        <title>Gene Classification and Mining of Molecular Markers Useful in Red Clover (Trifolium pratense) Breeding.</title>
        <authorList>
            <person name="Istvanek J."/>
            <person name="Dluhosova J."/>
            <person name="Dluhos P."/>
            <person name="Patkova L."/>
            <person name="Nedelnik J."/>
            <person name="Repkova J."/>
        </authorList>
    </citation>
    <scope>NUCLEOTIDE SEQUENCE [LARGE SCALE GENOMIC DNA]</scope>
    <source>
        <strain evidence="6">cv. Tatra</strain>
        <tissue evidence="5">Young leaves</tissue>
    </source>
</reference>
<evidence type="ECO:0000256" key="1">
    <source>
        <dbReference type="ARBA" id="ARBA00022737"/>
    </source>
</evidence>
<dbReference type="EMBL" id="ASHM01018548">
    <property type="protein sequence ID" value="PNY00130.1"/>
    <property type="molecule type" value="Genomic_DNA"/>
</dbReference>
<dbReference type="InterPro" id="IPR045198">
    <property type="entry name" value="CNBL1-10"/>
</dbReference>
<dbReference type="FunFam" id="1.10.238.10:FF:000073">
    <property type="entry name" value="calcineurin B-like protein 3"/>
    <property type="match status" value="1"/>
</dbReference>
<gene>
    <name evidence="5" type="ORF">L195_g023406</name>
</gene>
<accession>A0A2K3NAT9</accession>
<feature type="domain" description="EF-hand" evidence="4">
    <location>
        <begin position="149"/>
        <end position="178"/>
    </location>
</feature>
<keyword evidence="3" id="KW-0106">Calcium</keyword>
<keyword evidence="3" id="KW-0479">Metal-binding</keyword>
<evidence type="ECO:0000256" key="3">
    <source>
        <dbReference type="RuleBase" id="RU369080"/>
    </source>
</evidence>
<dbReference type="SUPFAM" id="SSF47473">
    <property type="entry name" value="EF-hand"/>
    <property type="match status" value="2"/>
</dbReference>
<dbReference type="GO" id="GO:0019900">
    <property type="term" value="F:kinase binding"/>
    <property type="evidence" value="ECO:0007669"/>
    <property type="project" value="UniProtKB-UniRule"/>
</dbReference>
<dbReference type="PANTHER" id="PTHR23056">
    <property type="entry name" value="CALCINEURIN B"/>
    <property type="match status" value="1"/>
</dbReference>
<dbReference type="GO" id="GO:0016020">
    <property type="term" value="C:membrane"/>
    <property type="evidence" value="ECO:0007669"/>
    <property type="project" value="UniProtKB-SubCell"/>
</dbReference>
<dbReference type="Proteomes" id="UP000236291">
    <property type="component" value="Unassembled WGS sequence"/>
</dbReference>
<comment type="subcellular location">
    <subcellularLocation>
        <location evidence="3">Membrane</location>
    </subcellularLocation>
</comment>
<reference evidence="5 6" key="1">
    <citation type="journal article" date="2014" name="Am. J. Bot.">
        <title>Genome assembly and annotation for red clover (Trifolium pratense; Fabaceae).</title>
        <authorList>
            <person name="Istvanek J."/>
            <person name="Jaros M."/>
            <person name="Krenek A."/>
            <person name="Repkova J."/>
        </authorList>
    </citation>
    <scope>NUCLEOTIDE SEQUENCE [LARGE SCALE GENOMIC DNA]</scope>
    <source>
        <strain evidence="6">cv. Tatra</strain>
        <tissue evidence="5">Young leaves</tissue>
    </source>
</reference>
<dbReference type="AlphaFoldDB" id="A0A2K3NAT9"/>
<sequence length="286" mass="32686">MVLATLTESDVTVSNDIVESIVDKTMKEVDLKGDGKIDMEEWKEYALKTPSLLKMMTLPYLKFQFKVVDTSEHQTTCVDTITSSMAYVLRSNRYLFYLTSSIINISEIKALYDLFKKLSSSMVNDGLISKEEFQLGLFGSSKKQNLFGDRVFDIFDSKKDGMIDFGEFVKALSVFHPAAPQPQKAAFAFRLYDISQKGFIERDEVREMILALLRESNLVLSQDIIELIIDKAFKEADLKGDGRIDPEEWEKFVAQNPSLLRNMTIPYLKDLNVQFPGFEQISDIED</sequence>
<organism evidence="5 6">
    <name type="scientific">Trifolium pratense</name>
    <name type="common">Red clover</name>
    <dbReference type="NCBI Taxonomy" id="57577"/>
    <lineage>
        <taxon>Eukaryota</taxon>
        <taxon>Viridiplantae</taxon>
        <taxon>Streptophyta</taxon>
        <taxon>Embryophyta</taxon>
        <taxon>Tracheophyta</taxon>
        <taxon>Spermatophyta</taxon>
        <taxon>Magnoliopsida</taxon>
        <taxon>eudicotyledons</taxon>
        <taxon>Gunneridae</taxon>
        <taxon>Pentapetalae</taxon>
        <taxon>rosids</taxon>
        <taxon>fabids</taxon>
        <taxon>Fabales</taxon>
        <taxon>Fabaceae</taxon>
        <taxon>Papilionoideae</taxon>
        <taxon>50 kb inversion clade</taxon>
        <taxon>NPAAA clade</taxon>
        <taxon>Hologalegina</taxon>
        <taxon>IRL clade</taxon>
        <taxon>Trifolieae</taxon>
        <taxon>Trifolium</taxon>
    </lineage>
</organism>
<proteinExistence type="inferred from homology"/>
<comment type="similarity">
    <text evidence="2 3">Belongs to the calcineurin regulatory subunit family.</text>
</comment>
<dbReference type="PROSITE" id="PS50222">
    <property type="entry name" value="EF_HAND_2"/>
    <property type="match status" value="4"/>
</dbReference>
<comment type="function">
    <text evidence="3">Acts as a calcium sensor. CBL proteins interact with CIPK serine-threonine protein kinases. Binding of a CBL protein to the regulatory NAF domain of a CIPK protein lead to the activation of the kinase in a calcium-dependent manner.</text>
</comment>
<feature type="domain" description="EF-hand" evidence="4">
    <location>
        <begin position="224"/>
        <end position="259"/>
    </location>
</feature>
<dbReference type="GO" id="GO:0019722">
    <property type="term" value="P:calcium-mediated signaling"/>
    <property type="evidence" value="ECO:0007669"/>
    <property type="project" value="UniProtKB-UniRule"/>
</dbReference>
<dbReference type="InterPro" id="IPR011992">
    <property type="entry name" value="EF-hand-dom_pair"/>
</dbReference>
<keyword evidence="3" id="KW-0472">Membrane</keyword>